<feature type="compositionally biased region" description="Polar residues" evidence="1">
    <location>
        <begin position="146"/>
        <end position="180"/>
    </location>
</feature>
<gene>
    <name evidence="2" type="ORF">BQ2448_7528</name>
</gene>
<feature type="compositionally biased region" description="Basic and acidic residues" evidence="1">
    <location>
        <begin position="441"/>
        <end position="459"/>
    </location>
</feature>
<feature type="region of interest" description="Disordered" evidence="1">
    <location>
        <begin position="480"/>
        <end position="572"/>
    </location>
</feature>
<feature type="compositionally biased region" description="Low complexity" evidence="1">
    <location>
        <begin position="480"/>
        <end position="497"/>
    </location>
</feature>
<name>A0A238FIJ4_9BASI</name>
<feature type="region of interest" description="Disordered" evidence="1">
    <location>
        <begin position="441"/>
        <end position="466"/>
    </location>
</feature>
<feature type="compositionally biased region" description="Polar residues" evidence="1">
    <location>
        <begin position="999"/>
        <end position="1025"/>
    </location>
</feature>
<feature type="compositionally biased region" description="Polar residues" evidence="1">
    <location>
        <begin position="25"/>
        <end position="46"/>
    </location>
</feature>
<feature type="region of interest" description="Disordered" evidence="1">
    <location>
        <begin position="1"/>
        <end position="85"/>
    </location>
</feature>
<feature type="region of interest" description="Disordered" evidence="1">
    <location>
        <begin position="587"/>
        <end position="714"/>
    </location>
</feature>
<dbReference type="OrthoDB" id="28208at2759"/>
<feature type="compositionally biased region" description="Basic and acidic residues" evidence="1">
    <location>
        <begin position="819"/>
        <end position="835"/>
    </location>
</feature>
<dbReference type="Proteomes" id="UP000198372">
    <property type="component" value="Unassembled WGS sequence"/>
</dbReference>
<proteinExistence type="predicted"/>
<protein>
    <submittedName>
        <fullName evidence="2">BQ2448_7528 protein</fullName>
    </submittedName>
</protein>
<organism evidence="2 3">
    <name type="scientific">Microbotryum intermedium</name>
    <dbReference type="NCBI Taxonomy" id="269621"/>
    <lineage>
        <taxon>Eukaryota</taxon>
        <taxon>Fungi</taxon>
        <taxon>Dikarya</taxon>
        <taxon>Basidiomycota</taxon>
        <taxon>Pucciniomycotina</taxon>
        <taxon>Microbotryomycetes</taxon>
        <taxon>Microbotryales</taxon>
        <taxon>Microbotryaceae</taxon>
        <taxon>Microbotryum</taxon>
    </lineage>
</organism>
<feature type="compositionally biased region" description="Low complexity" evidence="1">
    <location>
        <begin position="61"/>
        <end position="85"/>
    </location>
</feature>
<reference evidence="3" key="1">
    <citation type="submission" date="2016-09" db="EMBL/GenBank/DDBJ databases">
        <authorList>
            <person name="Jeantristanb JTB J.-T."/>
            <person name="Ricardo R."/>
        </authorList>
    </citation>
    <scope>NUCLEOTIDE SEQUENCE [LARGE SCALE GENOMIC DNA]</scope>
</reference>
<feature type="compositionally biased region" description="Low complexity" evidence="1">
    <location>
        <begin position="935"/>
        <end position="949"/>
    </location>
</feature>
<feature type="region of interest" description="Disordered" evidence="1">
    <location>
        <begin position="819"/>
        <end position="871"/>
    </location>
</feature>
<sequence length="1165" mass="122995">MTAAAHDASHHQHHLTTTAATAATYESNNSLNAPTRTRASTSTDGISSGPRPRDDHQRYLPSSSSSPWSPSSPSYPTLASPSTSASVNANASASASASTSASLPPGASYAPSVPLWQPHSTATPSSVALPLPRSLVPGGPVRSASLPVTTADSASISTQPPLSDNLSPSTIPRVSTSPLRTESPAPITPLSRTDEAADPVTNSRPSLPPPITTATAAEHASGSMAGVGRSSVLRNAPLLGPAPTSASTSSPAASPTMALPSPFSASTSPPLEFIEPPRPVAALPPPHLVPQPEVCVECMMRDKDMDDVDVTGPHVWDRDSDIDFEDALRWDDELAATMTNSDHHKMGGSEESGSLGAHGSINGIRRTGGSRESATGPSSYGHVVGGASSMTTRKRIGRGHPLTTAGLKLWTSMNPPASAHRWRTLQTYLATQVHFNELHRQKREAQQQHNDVRGQHYDGDSYQLPVSSSAVRPSSVLSAGSGLAVTSSSPAAAGPSTFIPRHHQARSSSPWKGSGHLPIDAMDERMSHSRGPSQSRVSLQIESTSSPPIATAYDHRSSSMSMPFSTPSLPPLQTSTAAASVLNYSHGDQPWLSNPRRRSSNPILSTSSAQTNGASASPNLCDRASTSTTPSPSTGFASFASRFGRSSTDLRSISSRPNSTRATAREGADGGSPPPHFGHPPSSPGRAPSFLYPQDDRSSLNTNRRGSTWSKFRQSASQSVLSFAPSFAPSGSMVEMHLGLEADRYQHGQHGLVNYQHHHARSGILSSTMTNYQPGGGHHPYLDPGYPSMSDSYVARHPHGGNDASPYVDEKLLHRDAKGELLRGKESEKETESKKKNGLKGFFSKLVGGGGNDKKQSCTSLPPASTRGDLLPRHQTDFQVPTRSNGRADPKTVYDFYGTAMGSLPTSEELAPPPPLSTLAKEPNSRRLFSPSMNSLSKTRSTSASSIDSLGGVPYTPPLAPSGPPMNGHRPSSIVATSDRRSITSYTSSRSKFMPPPISTTTRHSFTGNTPTVISTSSGQSWSRLSTEDVLIDTRTPKSFPNLANPPTNAWEPHNRSSSSVLDSFGPPPPIPSSAPYGTDKFARSARSLFSSSKSQSPSGATTPDETRDSGGSMTKKSKTRSKLFHFGSGGSTGAKRRSSKEKTTSTNNDFDPGAGYRTSSRVIY</sequence>
<feature type="compositionally biased region" description="Low complexity" evidence="1">
    <location>
        <begin position="241"/>
        <end position="262"/>
    </location>
</feature>
<feature type="region of interest" description="Disordered" evidence="1">
    <location>
        <begin position="905"/>
        <end position="1165"/>
    </location>
</feature>
<feature type="compositionally biased region" description="Low complexity" evidence="1">
    <location>
        <begin position="1085"/>
        <end position="1099"/>
    </location>
</feature>
<feature type="compositionally biased region" description="Polar residues" evidence="1">
    <location>
        <begin position="600"/>
        <end position="618"/>
    </location>
</feature>
<evidence type="ECO:0000313" key="3">
    <source>
        <dbReference type="Proteomes" id="UP000198372"/>
    </source>
</evidence>
<accession>A0A238FIJ4</accession>
<feature type="compositionally biased region" description="Polar residues" evidence="1">
    <location>
        <begin position="699"/>
        <end position="714"/>
    </location>
</feature>
<feature type="compositionally biased region" description="Low complexity" evidence="1">
    <location>
        <begin position="558"/>
        <end position="567"/>
    </location>
</feature>
<feature type="compositionally biased region" description="Pro residues" evidence="1">
    <location>
        <begin position="672"/>
        <end position="683"/>
    </location>
</feature>
<evidence type="ECO:0000256" key="1">
    <source>
        <dbReference type="SAM" id="MobiDB-lite"/>
    </source>
</evidence>
<dbReference type="STRING" id="269621.A0A238FIJ4"/>
<dbReference type="AlphaFoldDB" id="A0A238FIJ4"/>
<feature type="compositionally biased region" description="Polar residues" evidence="1">
    <location>
        <begin position="649"/>
        <end position="662"/>
    </location>
</feature>
<dbReference type="EMBL" id="FMSP01000018">
    <property type="protein sequence ID" value="SCV73602.1"/>
    <property type="molecule type" value="Genomic_DNA"/>
</dbReference>
<feature type="region of interest" description="Disordered" evidence="1">
    <location>
        <begin position="341"/>
        <end position="386"/>
    </location>
</feature>
<feature type="compositionally biased region" description="Pro residues" evidence="1">
    <location>
        <begin position="955"/>
        <end position="964"/>
    </location>
</feature>
<evidence type="ECO:0000313" key="2">
    <source>
        <dbReference type="EMBL" id="SCV73602.1"/>
    </source>
</evidence>
<keyword evidence="3" id="KW-1185">Reference proteome</keyword>
<feature type="compositionally biased region" description="Polar residues" evidence="1">
    <location>
        <begin position="1100"/>
        <end position="1115"/>
    </location>
</feature>
<feature type="compositionally biased region" description="Low complexity" evidence="1">
    <location>
        <begin position="625"/>
        <end position="647"/>
    </location>
</feature>
<feature type="region of interest" description="Disordered" evidence="1">
    <location>
        <begin position="142"/>
        <end position="272"/>
    </location>
</feature>
<feature type="compositionally biased region" description="Polar residues" evidence="1">
    <location>
        <begin position="530"/>
        <end position="548"/>
    </location>
</feature>